<dbReference type="GO" id="GO:0030973">
    <property type="term" value="F:molybdate ion binding"/>
    <property type="evidence" value="ECO:0007669"/>
    <property type="project" value="TreeGrafter"/>
</dbReference>
<sequence length="321" mass="32619">MVVPPDRLSGEGLRGFGAGPGIGGGLCLRAVLRHCASGWSAVPLSRRSPGEPGIAAMCGRGGPAAIRERPIIGTHQAVDSMIFSNETADLTVMISGGFALAYEAALPDFERATGLRVRTLSGASQGQGPRTIRHQLAHGAQVDVVILSNEGLHELTGEGRIVEGSAAELATAPLAAAVRAGAPHPEIGTTAALARTLRAARLVVMPGSTSGLFIQDSVLPRLGIAETVRKRVLSRGTESAAALAAGEADLALGPVSELVDVPGIEVVGPLPDEVQLVQTFTAAIVAGAQAVAPAERLIAHLVSAQAAAAIRRTGMEPVGRG</sequence>
<dbReference type="Proteomes" id="UP000244755">
    <property type="component" value="Chromosome 1"/>
</dbReference>
<dbReference type="OrthoDB" id="8216219at2"/>
<dbReference type="Gene3D" id="3.40.190.10">
    <property type="entry name" value="Periplasmic binding protein-like II"/>
    <property type="match status" value="2"/>
</dbReference>
<evidence type="ECO:0008006" key="3">
    <source>
        <dbReference type="Google" id="ProtNLM"/>
    </source>
</evidence>
<dbReference type="AlphaFoldDB" id="A0A2R4WGQ0"/>
<accession>A0A2R4WGQ0</accession>
<dbReference type="Pfam" id="PF13531">
    <property type="entry name" value="SBP_bac_11"/>
    <property type="match status" value="1"/>
</dbReference>
<organism evidence="1 2">
    <name type="scientific">Methylobacterium currus</name>
    <dbReference type="NCBI Taxonomy" id="2051553"/>
    <lineage>
        <taxon>Bacteria</taxon>
        <taxon>Pseudomonadati</taxon>
        <taxon>Pseudomonadota</taxon>
        <taxon>Alphaproteobacteria</taxon>
        <taxon>Hyphomicrobiales</taxon>
        <taxon>Methylobacteriaceae</taxon>
        <taxon>Methylobacterium</taxon>
    </lineage>
</organism>
<dbReference type="PANTHER" id="PTHR30632">
    <property type="entry name" value="MOLYBDATE-BINDING PERIPLASMIC PROTEIN"/>
    <property type="match status" value="1"/>
</dbReference>
<evidence type="ECO:0000313" key="2">
    <source>
        <dbReference type="Proteomes" id="UP000244755"/>
    </source>
</evidence>
<proteinExistence type="predicted"/>
<keyword evidence="2" id="KW-1185">Reference proteome</keyword>
<name>A0A2R4WGQ0_9HYPH</name>
<gene>
    <name evidence="1" type="ORF">DA075_07070</name>
</gene>
<dbReference type="SUPFAM" id="SSF53850">
    <property type="entry name" value="Periplasmic binding protein-like II"/>
    <property type="match status" value="1"/>
</dbReference>
<dbReference type="KEGG" id="mee:DA075_07070"/>
<protein>
    <recommendedName>
        <fullName evidence="3">ABC transporter substrate-binding protein</fullName>
    </recommendedName>
</protein>
<dbReference type="EMBL" id="CP028843">
    <property type="protein sequence ID" value="AWB20711.1"/>
    <property type="molecule type" value="Genomic_DNA"/>
</dbReference>
<reference evidence="1 2" key="1">
    <citation type="submission" date="2018-04" db="EMBL/GenBank/DDBJ databases">
        <title>Methylobacterium sp. PR1016A genome.</title>
        <authorList>
            <person name="Park W."/>
        </authorList>
    </citation>
    <scope>NUCLEOTIDE SEQUENCE [LARGE SCALE GENOMIC DNA]</scope>
    <source>
        <strain evidence="1 2">PR1016A</strain>
    </source>
</reference>
<dbReference type="PANTHER" id="PTHR30632:SF11">
    <property type="entry name" value="BLR4797 PROTEIN"/>
    <property type="match status" value="1"/>
</dbReference>
<evidence type="ECO:0000313" key="1">
    <source>
        <dbReference type="EMBL" id="AWB20711.1"/>
    </source>
</evidence>
<dbReference type="GO" id="GO:0015689">
    <property type="term" value="P:molybdate ion transport"/>
    <property type="evidence" value="ECO:0007669"/>
    <property type="project" value="TreeGrafter"/>
</dbReference>
<dbReference type="InterPro" id="IPR050682">
    <property type="entry name" value="ModA/WtpA"/>
</dbReference>